<protein>
    <submittedName>
        <fullName evidence="1">Proteasome, alpha subunit</fullName>
    </submittedName>
</protein>
<evidence type="ECO:0000313" key="1">
    <source>
        <dbReference type="EMBL" id="CAI2719660.1"/>
    </source>
</evidence>
<keyword evidence="1" id="KW-0647">Proteasome</keyword>
<dbReference type="Gene3D" id="3.60.20.10">
    <property type="entry name" value="Glutamine Phosphoribosylpyrophosphate, subunit 1, domain 1"/>
    <property type="match status" value="1"/>
</dbReference>
<dbReference type="EMBL" id="OX336137">
    <property type="protein sequence ID" value="CAI2719660.1"/>
    <property type="molecule type" value="Genomic_DNA"/>
</dbReference>
<organism evidence="1 2">
    <name type="scientific">Nitrospina watsonii</name>
    <dbReference type="NCBI Taxonomy" id="1323948"/>
    <lineage>
        <taxon>Bacteria</taxon>
        <taxon>Pseudomonadati</taxon>
        <taxon>Nitrospinota/Tectimicrobiota group</taxon>
        <taxon>Nitrospinota</taxon>
        <taxon>Nitrospinia</taxon>
        <taxon>Nitrospinales</taxon>
        <taxon>Nitrospinaceae</taxon>
        <taxon>Nitrospina</taxon>
    </lineage>
</organism>
<proteinExistence type="predicted"/>
<dbReference type="SUPFAM" id="SSF56235">
    <property type="entry name" value="N-terminal nucleophile aminohydrolases (Ntn hydrolases)"/>
    <property type="match status" value="1"/>
</dbReference>
<gene>
    <name evidence="1" type="ORF">NSPWAT_2804</name>
</gene>
<evidence type="ECO:0000313" key="2">
    <source>
        <dbReference type="Proteomes" id="UP001157733"/>
    </source>
</evidence>
<keyword evidence="2" id="KW-1185">Reference proteome</keyword>
<dbReference type="GO" id="GO:0000502">
    <property type="term" value="C:proteasome complex"/>
    <property type="evidence" value="ECO:0007669"/>
    <property type="project" value="UniProtKB-KW"/>
</dbReference>
<dbReference type="Pfam" id="PF00227">
    <property type="entry name" value="Proteasome"/>
    <property type="match status" value="1"/>
</dbReference>
<dbReference type="Proteomes" id="UP001157733">
    <property type="component" value="Chromosome"/>
</dbReference>
<dbReference type="RefSeq" id="WP_282012478.1">
    <property type="nucleotide sequence ID" value="NZ_OX336137.1"/>
</dbReference>
<dbReference type="InterPro" id="IPR029055">
    <property type="entry name" value="Ntn_hydrolases_N"/>
</dbReference>
<sequence length="247" mass="28463">MFEEPFRWMEAMSTRHSYVQEKLRKGQPVVAVPFSEGALMMGFTIQPGKIFEVYDRIALGSLGHPADVERLRMTLLDMAHLEGFNRSEKDVTIARLLQFGVAPALKQNFEEVMRAPYLVKLLLMEMNFEDKPLFFRLNYDGHWEMFKKGTVIAGNDKEAEFMEKEIGKRDFASLPLEQAMVEVSRMWEESKKQAASEADSEKETTLTLAEVFENWTLEAAVLTTTRKKSLFRWVTSGELETLKKTCV</sequence>
<reference evidence="1 2" key="1">
    <citation type="submission" date="2022-09" db="EMBL/GenBank/DDBJ databases">
        <authorList>
            <person name="Kop L."/>
        </authorList>
    </citation>
    <scope>NUCLEOTIDE SEQUENCE [LARGE SCALE GENOMIC DNA]</scope>
    <source>
        <strain evidence="1 2">347</strain>
    </source>
</reference>
<accession>A0ABN8W0Y2</accession>
<dbReference type="InterPro" id="IPR001353">
    <property type="entry name" value="Proteasome_sua/b"/>
</dbReference>
<name>A0ABN8W0Y2_9BACT</name>